<evidence type="ECO:0000256" key="1">
    <source>
        <dbReference type="ARBA" id="ARBA00004604"/>
    </source>
</evidence>
<dbReference type="GO" id="GO:0005525">
    <property type="term" value="F:GTP binding"/>
    <property type="evidence" value="ECO:0007669"/>
    <property type="project" value="TreeGrafter"/>
</dbReference>
<dbReference type="InterPro" id="IPR039761">
    <property type="entry name" value="Bms1/Tsr1"/>
</dbReference>
<dbReference type="Pfam" id="PF22298">
    <property type="entry name" value="Tsr1_G-like"/>
    <property type="match status" value="1"/>
</dbReference>
<dbReference type="PANTHER" id="PTHR12858">
    <property type="entry name" value="RIBOSOME BIOGENESIS PROTEIN"/>
    <property type="match status" value="1"/>
</dbReference>
<proteinExistence type="inferred from homology"/>
<keyword evidence="4" id="KW-0378">Hydrolase</keyword>
<dbReference type="SMART" id="SM00640">
    <property type="entry name" value="Glyco_32"/>
    <property type="match status" value="1"/>
</dbReference>
<evidence type="ECO:0000256" key="3">
    <source>
        <dbReference type="ARBA" id="ARBA00022517"/>
    </source>
</evidence>
<dbReference type="Pfam" id="PF04950">
    <property type="entry name" value="RIBIOP_C"/>
    <property type="match status" value="1"/>
</dbReference>
<dbReference type="PROSITE" id="PS51714">
    <property type="entry name" value="G_BMS1"/>
    <property type="match status" value="1"/>
</dbReference>
<dbReference type="GO" id="GO:0030688">
    <property type="term" value="C:preribosome, small subunit precursor"/>
    <property type="evidence" value="ECO:0007669"/>
    <property type="project" value="TreeGrafter"/>
</dbReference>
<evidence type="ECO:0000313" key="11">
    <source>
        <dbReference type="Proteomes" id="UP000288859"/>
    </source>
</evidence>
<feature type="compositionally biased region" description="Basic and acidic residues" evidence="8">
    <location>
        <begin position="1058"/>
        <end position="1071"/>
    </location>
</feature>
<evidence type="ECO:0000256" key="8">
    <source>
        <dbReference type="SAM" id="MobiDB-lite"/>
    </source>
</evidence>
<feature type="compositionally biased region" description="Basic and acidic residues" evidence="8">
    <location>
        <begin position="623"/>
        <end position="641"/>
    </location>
</feature>
<dbReference type="GO" id="GO:0005975">
    <property type="term" value="P:carbohydrate metabolic process"/>
    <property type="evidence" value="ECO:0007669"/>
    <property type="project" value="InterPro"/>
</dbReference>
<keyword evidence="5" id="KW-0539">Nucleus</keyword>
<dbReference type="SUPFAM" id="SSF75005">
    <property type="entry name" value="Arabinanase/levansucrase/invertase"/>
    <property type="match status" value="1"/>
</dbReference>
<feature type="region of interest" description="Disordered" evidence="8">
    <location>
        <begin position="1264"/>
        <end position="1289"/>
    </location>
</feature>
<feature type="compositionally biased region" description="Low complexity" evidence="8">
    <location>
        <begin position="1279"/>
        <end position="1289"/>
    </location>
</feature>
<keyword evidence="3" id="KW-0690">Ribosome biogenesis</keyword>
<dbReference type="InterPro" id="IPR012948">
    <property type="entry name" value="AARP2CN"/>
</dbReference>
<comment type="caution">
    <text evidence="10">The sequence shown here is derived from an EMBL/GenBank/DDBJ whole genome shotgun (WGS) entry which is preliminary data.</text>
</comment>
<feature type="domain" description="Bms1-type G" evidence="9">
    <location>
        <begin position="683"/>
        <end position="842"/>
    </location>
</feature>
<evidence type="ECO:0000256" key="2">
    <source>
        <dbReference type="ARBA" id="ARBA00009902"/>
    </source>
</evidence>
<dbReference type="Pfam" id="PF08244">
    <property type="entry name" value="Glyco_hydro_32C"/>
    <property type="match status" value="1"/>
</dbReference>
<dbReference type="CDD" id="cd18621">
    <property type="entry name" value="GH32_XdINV-like"/>
    <property type="match status" value="1"/>
</dbReference>
<gene>
    <name evidence="10" type="ORF">B0A52_10023</name>
</gene>
<dbReference type="Pfam" id="PF08142">
    <property type="entry name" value="AARP2CN"/>
    <property type="match status" value="1"/>
</dbReference>
<protein>
    <recommendedName>
        <fullName evidence="9">Bms1-type G domain-containing protein</fullName>
    </recommendedName>
</protein>
<dbReference type="GO" id="GO:0005730">
    <property type="term" value="C:nucleolus"/>
    <property type="evidence" value="ECO:0007669"/>
    <property type="project" value="UniProtKB-SubCell"/>
</dbReference>
<dbReference type="InterPro" id="IPR013189">
    <property type="entry name" value="Glyco_hydro_32_C"/>
</dbReference>
<dbReference type="Gene3D" id="2.115.10.20">
    <property type="entry name" value="Glycosyl hydrolase domain, family 43"/>
    <property type="match status" value="1"/>
</dbReference>
<dbReference type="VEuPathDB" id="FungiDB:PV10_01514"/>
<dbReference type="GO" id="GO:0004553">
    <property type="term" value="F:hydrolase activity, hydrolyzing O-glycosyl compounds"/>
    <property type="evidence" value="ECO:0007669"/>
    <property type="project" value="InterPro"/>
</dbReference>
<dbReference type="Pfam" id="PF00251">
    <property type="entry name" value="Glyco_hydro_32N"/>
    <property type="match status" value="1"/>
</dbReference>
<dbReference type="GO" id="GO:0003924">
    <property type="term" value="F:GTPase activity"/>
    <property type="evidence" value="ECO:0007669"/>
    <property type="project" value="TreeGrafter"/>
</dbReference>
<comment type="similarity">
    <text evidence="7">Belongs to the TRAFAC class translation factor GTPase superfamily. Bms1-like GTPase family. TSR1 subfamily.</text>
</comment>
<dbReference type="InterPro" id="IPR001362">
    <property type="entry name" value="Glyco_hydro_32"/>
</dbReference>
<feature type="region of interest" description="Disordered" evidence="8">
    <location>
        <begin position="620"/>
        <end position="652"/>
    </location>
</feature>
<dbReference type="SMART" id="SM01362">
    <property type="entry name" value="DUF663"/>
    <property type="match status" value="1"/>
</dbReference>
<feature type="region of interest" description="Disordered" evidence="8">
    <location>
        <begin position="1047"/>
        <end position="1076"/>
    </location>
</feature>
<dbReference type="InterPro" id="IPR023296">
    <property type="entry name" value="Glyco_hydro_beta-prop_sf"/>
</dbReference>
<dbReference type="Proteomes" id="UP000288859">
    <property type="component" value="Unassembled WGS sequence"/>
</dbReference>
<comment type="subcellular location">
    <subcellularLocation>
        <location evidence="1">Nucleus</location>
        <location evidence="1">Nucleolus</location>
    </subcellularLocation>
</comment>
<keyword evidence="6" id="KW-0326">Glycosidase</keyword>
<dbReference type="GO" id="GO:0034511">
    <property type="term" value="F:U3 snoRNA binding"/>
    <property type="evidence" value="ECO:0007669"/>
    <property type="project" value="TreeGrafter"/>
</dbReference>
<dbReference type="PANTHER" id="PTHR12858:SF1">
    <property type="entry name" value="PRE-RRNA-PROCESSING PROTEIN TSR1 HOMOLOG"/>
    <property type="match status" value="1"/>
</dbReference>
<evidence type="ECO:0000256" key="6">
    <source>
        <dbReference type="ARBA" id="ARBA00023295"/>
    </source>
</evidence>
<sequence>MSARPLQPKASGSLAGTLAEYEARNESSDTSDAPVVSEPTHSEITERPGSKSLYEFTLPSLHFLRWRPLYHVQAPTGWMNDPCGPGYDATTGLYHLFFQWNPRRNVHGSVAWGSVHWGHACSRDMINWTISGISALTPETWYDKEGCFTGCLVPTSLDGQPGQLTILYTGVARLPLHYTLPYTRGTETLALAESSDGGLTWSKMKANPILPEPPVGIDVTGWRDPYVSRWPAMDRLLDIDPSEDIMYGMISGGVRNHTPTAFLYAVNPSNLTQWRYINAIVDLGLNHNISRWSGDMGINWECACFMTLSDHDNESSREFIVVGGEGTDTSHPESTFAAYPQESTKFPRTERSLQWMSGTLTTEINDQGQKVPKMEYTFGGKFDHGLLYAVNIFCDPATSKQIAWGWITEEDLPQKLVDRQNWSGLLSLPRELSLITLKGVTKALNSKLKEITSLEVTPESEDTFIIRTLGIAPASCLQALRRDTRQVAIEGSPTLTPVGDCFMGVQTWRFELSALLQVSDACTRIGLSIFHNEVHDIASSTTIYLVPETETLKIERPDSSQIDPNILTFAESAPFTLFSFKRGDYQERELLELRVFFDESVVEVNTTKVDHKPFKSRFASKSALKDRAKGKVESSRPEKGKRGTPHQQVMSKLARRNQAKQLRMHHKEKRNHEENIFQGADGAAKHIAVVPLSSQVDVYSAIGDLNESVDISRPESATGTVPARVDRFRRNLLYLPARFDLLNALDICKLADWVIFVLDADQTFGQEEDSFLRAIEGQGITNVTAVVKDLDSKVPAAKRSRHLTDLKISIGHYFPSLDRLSNLDNKSDCSNLVRSLCTASTRGIRWRDDRSWMLIDNVEWAANPEGGSTSNVTVSGTIRGKGLNADRLVHIPGWGDFQIERIKESSAQGHKRKADEMDADIPVKTWSPSAEQDDLAELAPEQVDMQDIASTAATNDHKGVLLDDHHYFSDDNSHIPARPKKLPEGTSNYQAAWYLDDVSDSDSEFMDDDVDRDMDMEAEKLGPEDGFVLNEGDGMTEGGLSEYPESEMHVDADDEEEARQLEEHRASRKQEAEEDLEFPDEIELHPEVAARERLAKYRGLKSLRTSEWNHAEDLPYQPLDYNRLLQIADYKKSYTAAVRESFGGGVVAGTKVEIELRNVPTSLQTTTPSSLFSLLRHEHKHAVINLNLTLHSLVDAPLKSKDELVVQIGHRRLLINPILSASGQTPNDVHKFDRFLHPGGTSIATFTGPLTWGSVPVLVFRRGSSATDDQQDPPQLIDSTTPSTSKPSTAPLEFIGTATTIPPSHTRVIAKRVILTGAPFKIHKKLVTVRYMFFSREDVLWFAALPLWTKRGRQGFIKEPLGTHGYFKATFDGKINPMDAIGVSLYKRVWPRPATVYES</sequence>
<comment type="similarity">
    <text evidence="2">Belongs to the glycosyl hydrolase 32 family.</text>
</comment>
<evidence type="ECO:0000256" key="5">
    <source>
        <dbReference type="ARBA" id="ARBA00023242"/>
    </source>
</evidence>
<dbReference type="InterPro" id="IPR030387">
    <property type="entry name" value="G_Bms1/Tsr1_dom"/>
</dbReference>
<evidence type="ECO:0000256" key="7">
    <source>
        <dbReference type="ARBA" id="ARBA00038288"/>
    </source>
</evidence>
<dbReference type="Gene3D" id="2.60.120.560">
    <property type="entry name" value="Exo-inulinase, domain 1"/>
    <property type="match status" value="1"/>
</dbReference>
<evidence type="ECO:0000256" key="4">
    <source>
        <dbReference type="ARBA" id="ARBA00022801"/>
    </source>
</evidence>
<evidence type="ECO:0000259" key="9">
    <source>
        <dbReference type="PROSITE" id="PS51714"/>
    </source>
</evidence>
<reference evidence="10 11" key="1">
    <citation type="submission" date="2017-03" db="EMBL/GenBank/DDBJ databases">
        <title>Genomes of endolithic fungi from Antarctica.</title>
        <authorList>
            <person name="Coleine C."/>
            <person name="Masonjones S."/>
            <person name="Stajich J.E."/>
        </authorList>
    </citation>
    <scope>NUCLEOTIDE SEQUENCE [LARGE SCALE GENOMIC DNA]</scope>
    <source>
        <strain evidence="10 11">CCFEE 6314</strain>
    </source>
</reference>
<dbReference type="GO" id="GO:0000479">
    <property type="term" value="P:endonucleolytic cleavage of tricistronic rRNA transcript (SSU-rRNA, 5.8S rRNA, LSU-rRNA)"/>
    <property type="evidence" value="ECO:0007669"/>
    <property type="project" value="TreeGrafter"/>
</dbReference>
<dbReference type="InterPro" id="IPR007034">
    <property type="entry name" value="BMS1_TSR1_C"/>
</dbReference>
<organism evidence="10 11">
    <name type="scientific">Exophiala mesophila</name>
    <name type="common">Black yeast-like fungus</name>
    <dbReference type="NCBI Taxonomy" id="212818"/>
    <lineage>
        <taxon>Eukaryota</taxon>
        <taxon>Fungi</taxon>
        <taxon>Dikarya</taxon>
        <taxon>Ascomycota</taxon>
        <taxon>Pezizomycotina</taxon>
        <taxon>Eurotiomycetes</taxon>
        <taxon>Chaetothyriomycetidae</taxon>
        <taxon>Chaetothyriales</taxon>
        <taxon>Herpotrichiellaceae</taxon>
        <taxon>Exophiala</taxon>
    </lineage>
</organism>
<dbReference type="SMART" id="SM00785">
    <property type="entry name" value="AARP2CN"/>
    <property type="match status" value="1"/>
</dbReference>
<dbReference type="EMBL" id="NAJM01000069">
    <property type="protein sequence ID" value="RVX66089.1"/>
    <property type="molecule type" value="Genomic_DNA"/>
</dbReference>
<accession>A0A438MR49</accession>
<feature type="region of interest" description="Disordered" evidence="8">
    <location>
        <begin position="1"/>
        <end position="46"/>
    </location>
</feature>
<dbReference type="GO" id="GO:0000462">
    <property type="term" value="P:maturation of SSU-rRNA from tricistronic rRNA transcript (SSU-rRNA, 5.8S rRNA, LSU-rRNA)"/>
    <property type="evidence" value="ECO:0007669"/>
    <property type="project" value="TreeGrafter"/>
</dbReference>
<dbReference type="OrthoDB" id="119302at2759"/>
<dbReference type="VEuPathDB" id="FungiDB:PV10_01513"/>
<dbReference type="InterPro" id="IPR013148">
    <property type="entry name" value="Glyco_hydro_32_N"/>
</dbReference>
<name>A0A438MR49_EXOME</name>
<evidence type="ECO:0000313" key="10">
    <source>
        <dbReference type="EMBL" id="RVX66089.1"/>
    </source>
</evidence>